<keyword evidence="1" id="KW-0227">DNA damage</keyword>
<sequence>KKKKTIPQMEKEIAATKKKMEKAAKDMDFMEAARLRDAMFILQKELDGMR</sequence>
<proteinExistence type="predicted"/>
<dbReference type="SUPFAM" id="SSF46600">
    <property type="entry name" value="C-terminal UvrC-binding domain of UvrB"/>
    <property type="match status" value="1"/>
</dbReference>
<dbReference type="InterPro" id="IPR001943">
    <property type="entry name" value="UVR_dom"/>
</dbReference>
<keyword evidence="1" id="KW-0742">SOS response</keyword>
<accession>A0A2W5H3C9</accession>
<comment type="caution">
    <text evidence="4">The sequence shown here is derived from an EMBL/GenBank/DDBJ whole genome shotgun (WGS) entry which is preliminary data.</text>
</comment>
<feature type="coiled-coil region" evidence="2">
    <location>
        <begin position="6"/>
        <end position="33"/>
    </location>
</feature>
<name>A0A2W5H3C9_9SPHI</name>
<dbReference type="EMBL" id="QFOI01000162">
    <property type="protein sequence ID" value="PZP48459.1"/>
    <property type="molecule type" value="Genomic_DNA"/>
</dbReference>
<organism evidence="4 5">
    <name type="scientific">Pseudopedobacter saltans</name>
    <dbReference type="NCBI Taxonomy" id="151895"/>
    <lineage>
        <taxon>Bacteria</taxon>
        <taxon>Pseudomonadati</taxon>
        <taxon>Bacteroidota</taxon>
        <taxon>Sphingobacteriia</taxon>
        <taxon>Sphingobacteriales</taxon>
        <taxon>Sphingobacteriaceae</taxon>
        <taxon>Pseudopedobacter</taxon>
    </lineage>
</organism>
<evidence type="ECO:0000256" key="2">
    <source>
        <dbReference type="SAM" id="Coils"/>
    </source>
</evidence>
<dbReference type="PROSITE" id="PS50151">
    <property type="entry name" value="UVR"/>
    <property type="match status" value="1"/>
</dbReference>
<evidence type="ECO:0000259" key="3">
    <source>
        <dbReference type="PROSITE" id="PS50151"/>
    </source>
</evidence>
<feature type="non-terminal residue" evidence="4">
    <location>
        <position position="1"/>
    </location>
</feature>
<evidence type="ECO:0000313" key="5">
    <source>
        <dbReference type="Proteomes" id="UP000249645"/>
    </source>
</evidence>
<keyword evidence="2" id="KW-0175">Coiled coil</keyword>
<reference evidence="4 5" key="1">
    <citation type="submission" date="2017-11" db="EMBL/GenBank/DDBJ databases">
        <title>Infants hospitalized years apart are colonized by the same room-sourced microbial strains.</title>
        <authorList>
            <person name="Brooks B."/>
            <person name="Olm M.R."/>
            <person name="Firek B.A."/>
            <person name="Baker R."/>
            <person name="Thomas B.C."/>
            <person name="Morowitz M.J."/>
            <person name="Banfield J.F."/>
        </authorList>
    </citation>
    <scope>NUCLEOTIDE SEQUENCE [LARGE SCALE GENOMIC DNA]</scope>
    <source>
        <strain evidence="4">S2_009_000_R2_76</strain>
    </source>
</reference>
<dbReference type="Proteomes" id="UP000249645">
    <property type="component" value="Unassembled WGS sequence"/>
</dbReference>
<gene>
    <name evidence="4" type="ORF">DI598_09970</name>
</gene>
<dbReference type="GO" id="GO:0009432">
    <property type="term" value="P:SOS response"/>
    <property type="evidence" value="ECO:0007669"/>
    <property type="project" value="UniProtKB-KW"/>
</dbReference>
<protein>
    <recommendedName>
        <fullName evidence="3">UVR domain-containing protein</fullName>
    </recommendedName>
</protein>
<dbReference type="AlphaFoldDB" id="A0A2W5H3C9"/>
<evidence type="ECO:0000313" key="4">
    <source>
        <dbReference type="EMBL" id="PZP48459.1"/>
    </source>
</evidence>
<evidence type="ECO:0000256" key="1">
    <source>
        <dbReference type="ARBA" id="ARBA00023236"/>
    </source>
</evidence>
<dbReference type="InterPro" id="IPR036876">
    <property type="entry name" value="UVR_dom_sf"/>
</dbReference>
<feature type="domain" description="UVR" evidence="3">
    <location>
        <begin position="10"/>
        <end position="45"/>
    </location>
</feature>
<dbReference type="Gene3D" id="4.10.860.10">
    <property type="entry name" value="UVR domain"/>
    <property type="match status" value="1"/>
</dbReference>
<dbReference type="Pfam" id="PF02151">
    <property type="entry name" value="UVR"/>
    <property type="match status" value="1"/>
</dbReference>